<evidence type="ECO:0000313" key="2">
    <source>
        <dbReference type="Proteomes" id="UP000197679"/>
    </source>
</evidence>
<evidence type="ECO:0000313" key="1">
    <source>
        <dbReference type="EMBL" id="ASI14203.1"/>
    </source>
</evidence>
<dbReference type="Proteomes" id="UP000197679">
    <property type="component" value="Chromosome"/>
</dbReference>
<gene>
    <name evidence="1" type="ORF">Mia14_0930</name>
</gene>
<dbReference type="GeneID" id="33314467"/>
<accession>A0A218NP10</accession>
<dbReference type="AlphaFoldDB" id="A0A218NP10"/>
<dbReference type="EMBL" id="CP019964">
    <property type="protein sequence ID" value="ASI14203.1"/>
    <property type="molecule type" value="Genomic_DNA"/>
</dbReference>
<proteinExistence type="predicted"/>
<sequence length="62" mass="7049">MVGLASRGYYHFLYLMNYMHGSGVLAKSKIKKTGPDGTEINLLPYHCKRSTNKNKKMENSIL</sequence>
<dbReference type="RefSeq" id="WP_088820498.1">
    <property type="nucleotide sequence ID" value="NZ_CP019964.1"/>
</dbReference>
<name>A0A218NP10_9ARCH</name>
<organism evidence="1 2">
    <name type="scientific">Candidatus Mancarchaeum acidiphilum</name>
    <dbReference type="NCBI Taxonomy" id="1920749"/>
    <lineage>
        <taxon>Archaea</taxon>
        <taxon>Candidatus Micrarchaeota</taxon>
        <taxon>Candidatus Mancarchaeum</taxon>
    </lineage>
</organism>
<keyword evidence="2" id="KW-1185">Reference proteome</keyword>
<dbReference type="KEGG" id="marh:Mia14_0930"/>
<reference evidence="1 2" key="1">
    <citation type="journal article" date="2017" name="Nat. Commun.">
        <title>'ARMAN' archaea depend on association with euryarchaeal host in culture and in situ.</title>
        <authorList>
            <person name="Golyshina O."/>
            <person name="Toshchakov S."/>
            <person name="Makarova K."/>
            <person name="Gavrilov S."/>
            <person name="Korzhenkov A."/>
            <person name="La Cono V."/>
            <person name="Arcadi E."/>
            <person name="Nechitaylo T."/>
            <person name="Ferrer M."/>
            <person name="Kublanov I."/>
            <person name="Wolf Y."/>
            <person name="Yakimov M."/>
            <person name="Golyshin P."/>
            <person name="Slesarev A."/>
            <person name="Kozyavkin S."/>
        </authorList>
    </citation>
    <scope>NUCLEOTIDE SEQUENCE [LARGE SCALE GENOMIC DNA]</scope>
    <source>
        <strain evidence="1 2">Mia14</strain>
    </source>
</reference>
<protein>
    <submittedName>
        <fullName evidence="1">Uncharacterized protein</fullName>
    </submittedName>
</protein>